<dbReference type="GO" id="GO:0005576">
    <property type="term" value="C:extracellular region"/>
    <property type="evidence" value="ECO:0007669"/>
    <property type="project" value="TreeGrafter"/>
</dbReference>
<name>A0A4R5Y507_9MICC</name>
<dbReference type="GO" id="GO:0006865">
    <property type="term" value="P:amino acid transport"/>
    <property type="evidence" value="ECO:0007669"/>
    <property type="project" value="TreeGrafter"/>
</dbReference>
<reference evidence="6 7" key="1">
    <citation type="submission" date="2019-03" db="EMBL/GenBank/DDBJ databases">
        <title>Genome Sequencing and Assembly of Various Microbes Isolated from Partially Reclaimed Soil and Acid Mine Drainage (AMD) Site.</title>
        <authorList>
            <person name="Steinbock B."/>
            <person name="Bechtold R."/>
            <person name="Sevigny J.L."/>
            <person name="Thomas D."/>
            <person name="Cuthill L.R."/>
            <person name="Aveiro Johannsen E.J."/>
            <person name="Thomas K."/>
            <person name="Ghosh A."/>
        </authorList>
    </citation>
    <scope>NUCLEOTIDE SEQUENCE [LARGE SCALE GENOMIC DNA]</scope>
    <source>
        <strain evidence="6 7">S-A1</strain>
    </source>
</reference>
<evidence type="ECO:0000313" key="7">
    <source>
        <dbReference type="Proteomes" id="UP000294621"/>
    </source>
</evidence>
<dbReference type="RefSeq" id="WP_133346626.1">
    <property type="nucleotide sequence ID" value="NZ_SMZQ01000002.1"/>
</dbReference>
<comment type="similarity">
    <text evidence="1">Belongs to the bacterial solute-binding protein 3 family.</text>
</comment>
<protein>
    <submittedName>
        <fullName evidence="6">Glutamate ABC transporter substrate-binding protein</fullName>
    </submittedName>
</protein>
<evidence type="ECO:0000259" key="5">
    <source>
        <dbReference type="SMART" id="SM00062"/>
    </source>
</evidence>
<dbReference type="OrthoDB" id="9807888at2"/>
<dbReference type="Pfam" id="PF00497">
    <property type="entry name" value="SBP_bac_3"/>
    <property type="match status" value="1"/>
</dbReference>
<evidence type="ECO:0000256" key="1">
    <source>
        <dbReference type="ARBA" id="ARBA00010333"/>
    </source>
</evidence>
<dbReference type="Proteomes" id="UP000294621">
    <property type="component" value="Unassembled WGS sequence"/>
</dbReference>
<dbReference type="SMART" id="SM00062">
    <property type="entry name" value="PBPb"/>
    <property type="match status" value="1"/>
</dbReference>
<dbReference type="AlphaFoldDB" id="A0A4R5Y507"/>
<keyword evidence="2" id="KW-0813">Transport</keyword>
<sequence>MSKAYAMIAAGAAALLALSGCSSAGGDAGSSGSAAPSYAVASSVTPHDSPTLKRAEGRGQLIVGVKEDQPGFGYLDVVTGERSGFDVEIARWTAATLGFGGDKITYKAVPSVAREQALANGDVDIYVGSYSITDKRKQAVDFAGPYFKTGQGILVQKSNDKLKAKEDFQPGVNVCSITGGTPIQNIRANFPGVKTTEFDTYSQCVESLKAGQVDAVTADEAQLLGFASQDPDALKVVGKTFSTELYGVGLPKGDTSLRKAINTMFTDGQSTWSAIFQATLGSTGKAGEQPAVDNY</sequence>
<dbReference type="SUPFAM" id="SSF53850">
    <property type="entry name" value="Periplasmic binding protein-like II"/>
    <property type="match status" value="1"/>
</dbReference>
<dbReference type="PANTHER" id="PTHR30085:SF6">
    <property type="entry name" value="ABC TRANSPORTER GLUTAMINE-BINDING PROTEIN GLNH"/>
    <property type="match status" value="1"/>
</dbReference>
<dbReference type="Gene3D" id="3.40.190.10">
    <property type="entry name" value="Periplasmic binding protein-like II"/>
    <property type="match status" value="2"/>
</dbReference>
<feature type="domain" description="Solute-binding protein family 3/N-terminal" evidence="5">
    <location>
        <begin position="60"/>
        <end position="283"/>
    </location>
</feature>
<feature type="chain" id="PRO_5039238391" evidence="4">
    <location>
        <begin position="25"/>
        <end position="295"/>
    </location>
</feature>
<accession>A0A4R5Y507</accession>
<organism evidence="6 7">
    <name type="scientific">Arthrobacter nitrophenolicus</name>
    <dbReference type="NCBI Taxonomy" id="683150"/>
    <lineage>
        <taxon>Bacteria</taxon>
        <taxon>Bacillati</taxon>
        <taxon>Actinomycetota</taxon>
        <taxon>Actinomycetes</taxon>
        <taxon>Micrococcales</taxon>
        <taxon>Micrococcaceae</taxon>
        <taxon>Arthrobacter</taxon>
    </lineage>
</organism>
<dbReference type="PANTHER" id="PTHR30085">
    <property type="entry name" value="AMINO ACID ABC TRANSPORTER PERMEASE"/>
    <property type="match status" value="1"/>
</dbReference>
<evidence type="ECO:0000256" key="3">
    <source>
        <dbReference type="ARBA" id="ARBA00022729"/>
    </source>
</evidence>
<dbReference type="CDD" id="cd13690">
    <property type="entry name" value="PBP2_GluB"/>
    <property type="match status" value="1"/>
</dbReference>
<comment type="caution">
    <text evidence="6">The sequence shown here is derived from an EMBL/GenBank/DDBJ whole genome shotgun (WGS) entry which is preliminary data.</text>
</comment>
<dbReference type="InterPro" id="IPR051455">
    <property type="entry name" value="Bact_solute-bind_prot3"/>
</dbReference>
<dbReference type="InterPro" id="IPR001638">
    <property type="entry name" value="Solute-binding_3/MltF_N"/>
</dbReference>
<keyword evidence="3 4" id="KW-0732">Signal</keyword>
<feature type="signal peptide" evidence="4">
    <location>
        <begin position="1"/>
        <end position="24"/>
    </location>
</feature>
<dbReference type="EMBL" id="SMZQ01000002">
    <property type="protein sequence ID" value="TDL39641.1"/>
    <property type="molecule type" value="Genomic_DNA"/>
</dbReference>
<gene>
    <name evidence="6" type="ORF">E2R57_03935</name>
</gene>
<evidence type="ECO:0000256" key="4">
    <source>
        <dbReference type="SAM" id="SignalP"/>
    </source>
</evidence>
<proteinExistence type="inferred from homology"/>
<evidence type="ECO:0000313" key="6">
    <source>
        <dbReference type="EMBL" id="TDL39641.1"/>
    </source>
</evidence>
<dbReference type="PROSITE" id="PS51257">
    <property type="entry name" value="PROKAR_LIPOPROTEIN"/>
    <property type="match status" value="1"/>
</dbReference>
<evidence type="ECO:0000256" key="2">
    <source>
        <dbReference type="ARBA" id="ARBA00022448"/>
    </source>
</evidence>
<dbReference type="GO" id="GO:0030288">
    <property type="term" value="C:outer membrane-bounded periplasmic space"/>
    <property type="evidence" value="ECO:0007669"/>
    <property type="project" value="TreeGrafter"/>
</dbReference>